<keyword evidence="2" id="KW-1185">Reference proteome</keyword>
<evidence type="ECO:0000313" key="2">
    <source>
        <dbReference type="Proteomes" id="UP000029221"/>
    </source>
</evidence>
<name>A0A090PZQ9_9FLAO</name>
<dbReference type="InterPro" id="IPR046495">
    <property type="entry name" value="DUF6588"/>
</dbReference>
<reference evidence="1" key="1">
    <citation type="journal article" date="2014" name="Genome Announc.">
        <title>Draft Genome Sequences of Marine Flavobacterium Nonlabens Strains NR17, NR24, NR27, NR32, NR33, and Ara13.</title>
        <authorList>
            <person name="Nakanishi M."/>
            <person name="Meirelles P."/>
            <person name="Suzuki R."/>
            <person name="Takatani N."/>
            <person name="Mino S."/>
            <person name="Suda W."/>
            <person name="Oshima K."/>
            <person name="Hattori M."/>
            <person name="Ohkuma M."/>
            <person name="Hosokawa M."/>
            <person name="Miyashita K."/>
            <person name="Thompson F.L."/>
            <person name="Niwa A."/>
            <person name="Sawabe T."/>
            <person name="Sawabe T."/>
        </authorList>
    </citation>
    <scope>NUCLEOTIDE SEQUENCE [LARGE SCALE GENOMIC DNA]</scope>
    <source>
        <strain evidence="1">JCM 19294</strain>
    </source>
</reference>
<dbReference type="STRING" id="319236.BST91_08840"/>
<dbReference type="EMBL" id="BBML01000002">
    <property type="protein sequence ID" value="GAK96265.1"/>
    <property type="molecule type" value="Genomic_DNA"/>
</dbReference>
<evidence type="ECO:0000313" key="1">
    <source>
        <dbReference type="EMBL" id="GAK96265.1"/>
    </source>
</evidence>
<comment type="caution">
    <text evidence="1">The sequence shown here is derived from an EMBL/GenBank/DDBJ whole genome shotgun (WGS) entry which is preliminary data.</text>
</comment>
<dbReference type="RefSeq" id="WP_042277466.1">
    <property type="nucleotide sequence ID" value="NZ_BBML01000002.1"/>
</dbReference>
<dbReference type="AlphaFoldDB" id="A0A090PZQ9"/>
<proteinExistence type="predicted"/>
<accession>A0A090PZQ9</accession>
<organism evidence="1 2">
    <name type="scientific">Nonlabens tegetincola</name>
    <dbReference type="NCBI Taxonomy" id="323273"/>
    <lineage>
        <taxon>Bacteria</taxon>
        <taxon>Pseudomonadati</taxon>
        <taxon>Bacteroidota</taxon>
        <taxon>Flavobacteriia</taxon>
        <taxon>Flavobacteriales</taxon>
        <taxon>Flavobacteriaceae</taxon>
        <taxon>Nonlabens</taxon>
    </lineage>
</organism>
<protein>
    <submittedName>
        <fullName evidence="1">Uncharacterized protein</fullName>
    </submittedName>
</protein>
<dbReference type="Pfam" id="PF20230">
    <property type="entry name" value="DUF6588"/>
    <property type="match status" value="1"/>
</dbReference>
<gene>
    <name evidence="1" type="ORF">JCM19294_1778</name>
</gene>
<dbReference type="eggNOG" id="ENOG502Z8Z5">
    <property type="taxonomic scope" value="Bacteria"/>
</dbReference>
<dbReference type="Proteomes" id="UP000029221">
    <property type="component" value="Unassembled WGS sequence"/>
</dbReference>
<sequence length="366" mass="39601">MKNTIFILCVLFAFAKAKSQDNFSEILAAGVDAANLYAKDYATPAAESLTFNIASGWYDDARVLKPGKFKIQLRAQATFTPDEKKTFLLDPTEYERIIQESYNNTNGPAANINVSFGDGSTTPRLIATALGENEMPQQLVVESREANTGALLQRDEIDLAQGLSSEGLEFVPTAFLQAGVGLGAGLELKARFVPKVKTDEFETGFYGGALQWEFTKLFDREDGNGVINGAPITISALVGYSRLDASYDFEDGAIVDGRDQSIETQVDVFNVSLITGTNWDVFNLYGGINYISGSTETRLLGDYTFTSNTVIFPVSTTVSDPVTVESDTTGLLGTVGAKLTLGAFNLHADYTFGEFNTATASIFVRL</sequence>